<organism evidence="3 4">
    <name type="scientific">Methylococcus capsulatus</name>
    <dbReference type="NCBI Taxonomy" id="414"/>
    <lineage>
        <taxon>Bacteria</taxon>
        <taxon>Pseudomonadati</taxon>
        <taxon>Pseudomonadota</taxon>
        <taxon>Gammaproteobacteria</taxon>
        <taxon>Methylococcales</taxon>
        <taxon>Methylococcaceae</taxon>
        <taxon>Methylococcus</taxon>
    </lineage>
</organism>
<dbReference type="CDD" id="cd16936">
    <property type="entry name" value="HATPase_RsbW-like"/>
    <property type="match status" value="1"/>
</dbReference>
<dbReference type="RefSeq" id="WP_017365609.1">
    <property type="nucleotide sequence ID" value="NZ_OX458332.1"/>
</dbReference>
<sequence length="135" mass="14808">MHQAIQLTISSEASNINLVGVTIRALCFATGISPVDAARIELGIVEALNNIILHGGVNAPVTVSWHRAPQSISIEIEDRGRPLLHWPPRSEFPEPFEESGRGWPLIAACFDRIDYRVEASRNTLVLVKSRGVDST</sequence>
<proteinExistence type="predicted"/>
<dbReference type="Pfam" id="PF13581">
    <property type="entry name" value="HATPase_c_2"/>
    <property type="match status" value="1"/>
</dbReference>
<keyword evidence="3" id="KW-0418">Kinase</keyword>
<dbReference type="PANTHER" id="PTHR35526:SF3">
    <property type="entry name" value="ANTI-SIGMA-F FACTOR RSBW"/>
    <property type="match status" value="1"/>
</dbReference>
<dbReference type="EC" id="2.7.11.1" evidence="3"/>
<dbReference type="GO" id="GO:0004674">
    <property type="term" value="F:protein serine/threonine kinase activity"/>
    <property type="evidence" value="ECO:0007669"/>
    <property type="project" value="UniProtKB-KW"/>
</dbReference>
<evidence type="ECO:0000256" key="1">
    <source>
        <dbReference type="ARBA" id="ARBA00022527"/>
    </source>
</evidence>
<feature type="domain" description="Histidine kinase/HSP90-like ATPase" evidence="2">
    <location>
        <begin position="11"/>
        <end position="128"/>
    </location>
</feature>
<dbReference type="AlphaFoldDB" id="A0AA35XWB1"/>
<evidence type="ECO:0000259" key="2">
    <source>
        <dbReference type="Pfam" id="PF13581"/>
    </source>
</evidence>
<dbReference type="InterPro" id="IPR003594">
    <property type="entry name" value="HATPase_dom"/>
</dbReference>
<gene>
    <name evidence="3" type="ORF">MCNOR_3177</name>
</gene>
<dbReference type="EMBL" id="OX458332">
    <property type="protein sequence ID" value="CAI8886871.1"/>
    <property type="molecule type" value="Genomic_DNA"/>
</dbReference>
<dbReference type="InterPro" id="IPR036890">
    <property type="entry name" value="HATPase_C_sf"/>
</dbReference>
<dbReference type="PANTHER" id="PTHR35526">
    <property type="entry name" value="ANTI-SIGMA-F FACTOR RSBW-RELATED"/>
    <property type="match status" value="1"/>
</dbReference>
<evidence type="ECO:0000313" key="4">
    <source>
        <dbReference type="Proteomes" id="UP001158598"/>
    </source>
</evidence>
<evidence type="ECO:0000313" key="3">
    <source>
        <dbReference type="EMBL" id="CAI8886871.1"/>
    </source>
</evidence>
<dbReference type="InterPro" id="IPR050267">
    <property type="entry name" value="Anti-sigma-factor_SerPK"/>
</dbReference>
<dbReference type="Gene3D" id="3.30.565.10">
    <property type="entry name" value="Histidine kinase-like ATPase, C-terminal domain"/>
    <property type="match status" value="1"/>
</dbReference>
<dbReference type="SUPFAM" id="SSF55874">
    <property type="entry name" value="ATPase domain of HSP90 chaperone/DNA topoisomerase II/histidine kinase"/>
    <property type="match status" value="1"/>
</dbReference>
<reference evidence="3" key="1">
    <citation type="submission" date="2023-03" db="EMBL/GenBank/DDBJ databases">
        <authorList>
            <person name="Pearce D."/>
        </authorList>
    </citation>
    <scope>NUCLEOTIDE SEQUENCE</scope>
    <source>
        <strain evidence="3">Mc</strain>
    </source>
</reference>
<name>A0AA35XWB1_METCP</name>
<dbReference type="Proteomes" id="UP001158598">
    <property type="component" value="Chromosome"/>
</dbReference>
<protein>
    <submittedName>
        <fullName evidence="3">Serine/threonine-protein kinase RsbW</fullName>
        <ecNumber evidence="3">2.7.11.1</ecNumber>
    </submittedName>
</protein>
<keyword evidence="1" id="KW-0723">Serine/threonine-protein kinase</keyword>
<accession>A0AA35XWB1</accession>
<keyword evidence="3" id="KW-0808">Transferase</keyword>